<keyword evidence="2 7" id="KW-0813">Transport</keyword>
<dbReference type="Proteomes" id="UP001172738">
    <property type="component" value="Unassembled WGS sequence"/>
</dbReference>
<reference evidence="9" key="1">
    <citation type="submission" date="2023-06" db="EMBL/GenBank/DDBJ databases">
        <title>SYSU T00b26.</title>
        <authorList>
            <person name="Gao L."/>
            <person name="Fang B.-Z."/>
            <person name="Li W.-J."/>
        </authorList>
    </citation>
    <scope>NUCLEOTIDE SEQUENCE</scope>
    <source>
        <strain evidence="9">SYSU T00b26</strain>
    </source>
</reference>
<dbReference type="EMBL" id="JAUHPV010000002">
    <property type="protein sequence ID" value="MDN4472246.1"/>
    <property type="molecule type" value="Genomic_DNA"/>
</dbReference>
<keyword evidence="10" id="KW-1185">Reference proteome</keyword>
<accession>A0ABT8FZC1</accession>
<protein>
    <submittedName>
        <fullName evidence="9">Carbohydrate ABC transporter permease</fullName>
    </submittedName>
</protein>
<keyword evidence="4 7" id="KW-0812">Transmembrane</keyword>
<dbReference type="PROSITE" id="PS50928">
    <property type="entry name" value="ABC_TM1"/>
    <property type="match status" value="1"/>
</dbReference>
<evidence type="ECO:0000313" key="10">
    <source>
        <dbReference type="Proteomes" id="UP001172738"/>
    </source>
</evidence>
<evidence type="ECO:0000256" key="1">
    <source>
        <dbReference type="ARBA" id="ARBA00004651"/>
    </source>
</evidence>
<evidence type="ECO:0000259" key="8">
    <source>
        <dbReference type="PROSITE" id="PS50928"/>
    </source>
</evidence>
<evidence type="ECO:0000256" key="5">
    <source>
        <dbReference type="ARBA" id="ARBA00022989"/>
    </source>
</evidence>
<comment type="similarity">
    <text evidence="7">Belongs to the binding-protein-dependent transport system permease family.</text>
</comment>
<dbReference type="RefSeq" id="WP_301126649.1">
    <property type="nucleotide sequence ID" value="NZ_JAUHPV010000002.1"/>
</dbReference>
<dbReference type="InterPro" id="IPR000515">
    <property type="entry name" value="MetI-like"/>
</dbReference>
<feature type="transmembrane region" description="Helical" evidence="7">
    <location>
        <begin position="111"/>
        <end position="135"/>
    </location>
</feature>
<feature type="transmembrane region" description="Helical" evidence="7">
    <location>
        <begin position="141"/>
        <end position="162"/>
    </location>
</feature>
<comment type="caution">
    <text evidence="9">The sequence shown here is derived from an EMBL/GenBank/DDBJ whole genome shotgun (WGS) entry which is preliminary data.</text>
</comment>
<proteinExistence type="inferred from homology"/>
<keyword evidence="3" id="KW-1003">Cell membrane</keyword>
<dbReference type="PANTHER" id="PTHR32243">
    <property type="entry name" value="MALTOSE TRANSPORT SYSTEM PERMEASE-RELATED"/>
    <property type="match status" value="1"/>
</dbReference>
<feature type="transmembrane region" description="Helical" evidence="7">
    <location>
        <begin position="183"/>
        <end position="210"/>
    </location>
</feature>
<dbReference type="PANTHER" id="PTHR32243:SF18">
    <property type="entry name" value="INNER MEMBRANE ABC TRANSPORTER PERMEASE PROTEIN YCJP"/>
    <property type="match status" value="1"/>
</dbReference>
<evidence type="ECO:0000256" key="3">
    <source>
        <dbReference type="ARBA" id="ARBA00022475"/>
    </source>
</evidence>
<dbReference type="Pfam" id="PF00528">
    <property type="entry name" value="BPD_transp_1"/>
    <property type="match status" value="1"/>
</dbReference>
<organism evidence="9 10">
    <name type="scientific">Demequina zhanjiangensis</name>
    <dbReference type="NCBI Taxonomy" id="3051659"/>
    <lineage>
        <taxon>Bacteria</taxon>
        <taxon>Bacillati</taxon>
        <taxon>Actinomycetota</taxon>
        <taxon>Actinomycetes</taxon>
        <taxon>Micrococcales</taxon>
        <taxon>Demequinaceae</taxon>
        <taxon>Demequina</taxon>
    </lineage>
</organism>
<feature type="transmembrane region" description="Helical" evidence="7">
    <location>
        <begin position="245"/>
        <end position="264"/>
    </location>
</feature>
<comment type="subcellular location">
    <subcellularLocation>
        <location evidence="1 7">Cell membrane</location>
        <topology evidence="1 7">Multi-pass membrane protein</topology>
    </subcellularLocation>
</comment>
<gene>
    <name evidence="9" type="ORF">QQX04_04475</name>
</gene>
<feature type="domain" description="ABC transmembrane type-1" evidence="8">
    <location>
        <begin position="73"/>
        <end position="264"/>
    </location>
</feature>
<evidence type="ECO:0000256" key="6">
    <source>
        <dbReference type="ARBA" id="ARBA00023136"/>
    </source>
</evidence>
<name>A0ABT8FZC1_9MICO</name>
<evidence type="ECO:0000256" key="4">
    <source>
        <dbReference type="ARBA" id="ARBA00022692"/>
    </source>
</evidence>
<keyword evidence="6 7" id="KW-0472">Membrane</keyword>
<dbReference type="SUPFAM" id="SSF161098">
    <property type="entry name" value="MetI-like"/>
    <property type="match status" value="1"/>
</dbReference>
<feature type="transmembrane region" description="Helical" evidence="7">
    <location>
        <begin position="77"/>
        <end position="99"/>
    </location>
</feature>
<evidence type="ECO:0000256" key="7">
    <source>
        <dbReference type="RuleBase" id="RU363032"/>
    </source>
</evidence>
<sequence>MSAHSPRRKRSPWTILVAIVLTAVVGFPIYWMLNTALSSQRVLYTEPQPLLPQLGNWEELADDLDGVPVVSMLSNSAIIAIGTTVLTILLATLCAYALSRYRFHGRGLVSFLLFSTQMVPQAVFLIPIYALFLGLGLVNNLWGLVLVNAAFALPVSTFIIKVGMDGIPYELEEAARVDNSPPLGTLTAVLLPLVLPSIAAAAVLAFFAGWGEFMYAATFVTGREMWPASVGLSVLAEQPSSSMPAIMTVATLFAAPAVVFFLLVQRHIVSGLTAGAVKG</sequence>
<evidence type="ECO:0000313" key="9">
    <source>
        <dbReference type="EMBL" id="MDN4472246.1"/>
    </source>
</evidence>
<dbReference type="CDD" id="cd06261">
    <property type="entry name" value="TM_PBP2"/>
    <property type="match status" value="1"/>
</dbReference>
<dbReference type="InterPro" id="IPR035906">
    <property type="entry name" value="MetI-like_sf"/>
</dbReference>
<evidence type="ECO:0000256" key="2">
    <source>
        <dbReference type="ARBA" id="ARBA00022448"/>
    </source>
</evidence>
<dbReference type="InterPro" id="IPR050901">
    <property type="entry name" value="BP-dep_ABC_trans_perm"/>
</dbReference>
<dbReference type="Gene3D" id="1.10.3720.10">
    <property type="entry name" value="MetI-like"/>
    <property type="match status" value="1"/>
</dbReference>
<keyword evidence="5 7" id="KW-1133">Transmembrane helix</keyword>
<feature type="transmembrane region" description="Helical" evidence="7">
    <location>
        <begin position="12"/>
        <end position="33"/>
    </location>
</feature>